<keyword evidence="1 2" id="KW-0238">DNA-binding</keyword>
<name>A0A7X2MZ76_9CLOT</name>
<dbReference type="GO" id="GO:0009295">
    <property type="term" value="C:nucleoid"/>
    <property type="evidence" value="ECO:0007669"/>
    <property type="project" value="TreeGrafter"/>
</dbReference>
<dbReference type="NCBIfam" id="TIGR00621">
    <property type="entry name" value="ssb"/>
    <property type="match status" value="1"/>
</dbReference>
<dbReference type="PANTHER" id="PTHR10302">
    <property type="entry name" value="SINGLE-STRANDED DNA-BINDING PROTEIN"/>
    <property type="match status" value="1"/>
</dbReference>
<proteinExistence type="inferred from homology"/>
<dbReference type="CDD" id="cd04496">
    <property type="entry name" value="SSB_OBF"/>
    <property type="match status" value="1"/>
</dbReference>
<accession>A0A7X2MZ76</accession>
<dbReference type="AlphaFoldDB" id="A0A7X2MZ76"/>
<evidence type="ECO:0000256" key="3">
    <source>
        <dbReference type="PIRNR" id="PIRNR002070"/>
    </source>
</evidence>
<dbReference type="Proteomes" id="UP000460287">
    <property type="component" value="Unassembled WGS sequence"/>
</dbReference>
<evidence type="ECO:0000313" key="5">
    <source>
        <dbReference type="Proteomes" id="UP000460287"/>
    </source>
</evidence>
<evidence type="ECO:0000313" key="4">
    <source>
        <dbReference type="EMBL" id="MSR91782.1"/>
    </source>
</evidence>
<comment type="caution">
    <text evidence="4">The sequence shown here is derived from an EMBL/GenBank/DDBJ whole genome shotgun (WGS) entry which is preliminary data.</text>
</comment>
<dbReference type="EMBL" id="VULX01000015">
    <property type="protein sequence ID" value="MSR91782.1"/>
    <property type="molecule type" value="Genomic_DNA"/>
</dbReference>
<organism evidence="4 5">
    <name type="scientific">Inconstantimicrobium porci</name>
    <dbReference type="NCBI Taxonomy" id="2652291"/>
    <lineage>
        <taxon>Bacteria</taxon>
        <taxon>Bacillati</taxon>
        <taxon>Bacillota</taxon>
        <taxon>Clostridia</taxon>
        <taxon>Eubacteriales</taxon>
        <taxon>Clostridiaceae</taxon>
        <taxon>Inconstantimicrobium</taxon>
    </lineage>
</organism>
<dbReference type="InterPro" id="IPR011344">
    <property type="entry name" value="ssDNA-bd"/>
</dbReference>
<gene>
    <name evidence="4" type="ORF">FYJ33_10300</name>
</gene>
<dbReference type="GO" id="GO:0006260">
    <property type="term" value="P:DNA replication"/>
    <property type="evidence" value="ECO:0007669"/>
    <property type="project" value="InterPro"/>
</dbReference>
<evidence type="ECO:0000256" key="1">
    <source>
        <dbReference type="ARBA" id="ARBA00023125"/>
    </source>
</evidence>
<dbReference type="PIRSF" id="PIRSF002070">
    <property type="entry name" value="SSB"/>
    <property type="match status" value="1"/>
</dbReference>
<dbReference type="InterPro" id="IPR000424">
    <property type="entry name" value="Primosome_PriB/ssb"/>
</dbReference>
<dbReference type="PANTHER" id="PTHR10302:SF27">
    <property type="entry name" value="SINGLE-STRANDED DNA-BINDING PROTEIN"/>
    <property type="match status" value="1"/>
</dbReference>
<dbReference type="PROSITE" id="PS50935">
    <property type="entry name" value="SSB"/>
    <property type="match status" value="1"/>
</dbReference>
<protein>
    <recommendedName>
        <fullName evidence="2 3">Single-stranded DNA-binding protein</fullName>
        <shortName evidence="2">SSB</shortName>
    </recommendedName>
</protein>
<sequence length="116" mass="13021">MNKIIILGRLVKDPELKTTLDGEKTYTRFVMAVERNFKSKDGTIKADFIPIIVWGKKAEIICKYLTKGSLLSVSGRLSAYGYEDANGTRKYVAEVVADDFKFINIGNKNHSTEEAL</sequence>
<reference evidence="4 5" key="1">
    <citation type="submission" date="2019-08" db="EMBL/GenBank/DDBJ databases">
        <title>In-depth cultivation of the pig gut microbiome towards novel bacterial diversity and tailored functional studies.</title>
        <authorList>
            <person name="Wylensek D."/>
            <person name="Hitch T.C.A."/>
            <person name="Clavel T."/>
        </authorList>
    </citation>
    <scope>NUCLEOTIDE SEQUENCE [LARGE SCALE GENOMIC DNA]</scope>
    <source>
        <strain evidence="4 5">WCA-383-APC-5B</strain>
    </source>
</reference>
<dbReference type="RefSeq" id="WP_154531680.1">
    <property type="nucleotide sequence ID" value="NZ_JAQXTV010000204.1"/>
</dbReference>
<dbReference type="Pfam" id="PF00436">
    <property type="entry name" value="SSB"/>
    <property type="match status" value="1"/>
</dbReference>
<dbReference type="SUPFAM" id="SSF50249">
    <property type="entry name" value="Nucleic acid-binding proteins"/>
    <property type="match status" value="1"/>
</dbReference>
<evidence type="ECO:0000256" key="2">
    <source>
        <dbReference type="HAMAP-Rule" id="MF_00984"/>
    </source>
</evidence>
<dbReference type="HAMAP" id="MF_00984">
    <property type="entry name" value="SSB"/>
    <property type="match status" value="1"/>
</dbReference>
<dbReference type="Gene3D" id="2.40.50.140">
    <property type="entry name" value="Nucleic acid-binding proteins"/>
    <property type="match status" value="1"/>
</dbReference>
<dbReference type="InterPro" id="IPR012340">
    <property type="entry name" value="NA-bd_OB-fold"/>
</dbReference>
<comment type="caution">
    <text evidence="2">Lacks conserved residue(s) required for the propagation of feature annotation.</text>
</comment>
<dbReference type="GO" id="GO:0003697">
    <property type="term" value="F:single-stranded DNA binding"/>
    <property type="evidence" value="ECO:0007669"/>
    <property type="project" value="UniProtKB-UniRule"/>
</dbReference>
<keyword evidence="5" id="KW-1185">Reference proteome</keyword>
<comment type="subunit">
    <text evidence="2">Homotetramer.</text>
</comment>